<dbReference type="Pfam" id="PF00127">
    <property type="entry name" value="Copper-bind"/>
    <property type="match status" value="1"/>
</dbReference>
<feature type="signal peptide" evidence="5">
    <location>
        <begin position="1"/>
        <end position="21"/>
    </location>
</feature>
<keyword evidence="4" id="KW-0186">Copper</keyword>
<name>A0A849KFT8_9BURK</name>
<dbReference type="GO" id="GO:0005507">
    <property type="term" value="F:copper ion binding"/>
    <property type="evidence" value="ECO:0007669"/>
    <property type="project" value="InterPro"/>
</dbReference>
<feature type="domain" description="Blue (type 1) copper" evidence="6">
    <location>
        <begin position="29"/>
        <end position="104"/>
    </location>
</feature>
<sequence>MRTILPAAAALAILVCGPAHAAEHVVSQKGKAFSVKRLNVNQGDNVKFINDDPFAHNIFSLSDVKSFDLGSYGQGLSKSVVMDKAGTVEVECAVHPDMKLVIEVKK</sequence>
<dbReference type="AlphaFoldDB" id="A0A849KFT8"/>
<dbReference type="InterPro" id="IPR052721">
    <property type="entry name" value="ET_Amicyanin"/>
</dbReference>
<dbReference type="EMBL" id="JABFCS010000001">
    <property type="protein sequence ID" value="NNU45147.1"/>
    <property type="molecule type" value="Genomic_DNA"/>
</dbReference>
<evidence type="ECO:0000256" key="3">
    <source>
        <dbReference type="ARBA" id="ARBA00022764"/>
    </source>
</evidence>
<feature type="chain" id="PRO_5032773565" evidence="5">
    <location>
        <begin position="22"/>
        <end position="106"/>
    </location>
</feature>
<dbReference type="GO" id="GO:0009055">
    <property type="term" value="F:electron transfer activity"/>
    <property type="evidence" value="ECO:0007669"/>
    <property type="project" value="InterPro"/>
</dbReference>
<protein>
    <submittedName>
        <fullName evidence="7">Methylamine utilization protein</fullName>
    </submittedName>
</protein>
<keyword evidence="8" id="KW-1185">Reference proteome</keyword>
<evidence type="ECO:0000313" key="8">
    <source>
        <dbReference type="Proteomes" id="UP000552954"/>
    </source>
</evidence>
<evidence type="ECO:0000256" key="1">
    <source>
        <dbReference type="ARBA" id="ARBA00004418"/>
    </source>
</evidence>
<dbReference type="PANTHER" id="PTHR36507">
    <property type="entry name" value="BLL1555 PROTEIN"/>
    <property type="match status" value="1"/>
</dbReference>
<evidence type="ECO:0000256" key="2">
    <source>
        <dbReference type="ARBA" id="ARBA00022723"/>
    </source>
</evidence>
<dbReference type="InterPro" id="IPR000923">
    <property type="entry name" value="BlueCu_1"/>
</dbReference>
<proteinExistence type="predicted"/>
<comment type="subcellular location">
    <subcellularLocation>
        <location evidence="1">Periplasm</location>
    </subcellularLocation>
</comment>
<accession>A0A849KFT8</accession>
<evidence type="ECO:0000256" key="5">
    <source>
        <dbReference type="SAM" id="SignalP"/>
    </source>
</evidence>
<dbReference type="RefSeq" id="WP_171562706.1">
    <property type="nucleotide sequence ID" value="NZ_JABFCS010000001.1"/>
</dbReference>
<dbReference type="SUPFAM" id="SSF49503">
    <property type="entry name" value="Cupredoxins"/>
    <property type="match status" value="1"/>
</dbReference>
<gene>
    <name evidence="7" type="ORF">HK415_21245</name>
</gene>
<dbReference type="GO" id="GO:0042597">
    <property type="term" value="C:periplasmic space"/>
    <property type="evidence" value="ECO:0007669"/>
    <property type="project" value="UniProtKB-SubCell"/>
</dbReference>
<organism evidence="7 8">
    <name type="scientific">Ramlibacter montanisoli</name>
    <dbReference type="NCBI Taxonomy" id="2732512"/>
    <lineage>
        <taxon>Bacteria</taxon>
        <taxon>Pseudomonadati</taxon>
        <taxon>Pseudomonadota</taxon>
        <taxon>Betaproteobacteria</taxon>
        <taxon>Burkholderiales</taxon>
        <taxon>Comamonadaceae</taxon>
        <taxon>Ramlibacter</taxon>
    </lineage>
</organism>
<evidence type="ECO:0000256" key="4">
    <source>
        <dbReference type="ARBA" id="ARBA00023008"/>
    </source>
</evidence>
<dbReference type="Gene3D" id="2.60.40.420">
    <property type="entry name" value="Cupredoxins - blue copper proteins"/>
    <property type="match status" value="1"/>
</dbReference>
<comment type="caution">
    <text evidence="7">The sequence shown here is derived from an EMBL/GenBank/DDBJ whole genome shotgun (WGS) entry which is preliminary data.</text>
</comment>
<keyword evidence="5" id="KW-0732">Signal</keyword>
<dbReference type="PANTHER" id="PTHR36507:SF1">
    <property type="entry name" value="BLL1555 PROTEIN"/>
    <property type="match status" value="1"/>
</dbReference>
<dbReference type="Proteomes" id="UP000552954">
    <property type="component" value="Unassembled WGS sequence"/>
</dbReference>
<dbReference type="InterPro" id="IPR008972">
    <property type="entry name" value="Cupredoxin"/>
</dbReference>
<evidence type="ECO:0000259" key="6">
    <source>
        <dbReference type="Pfam" id="PF00127"/>
    </source>
</evidence>
<reference evidence="7 8" key="1">
    <citation type="submission" date="2020-05" db="EMBL/GenBank/DDBJ databases">
        <authorList>
            <person name="Khan S.A."/>
            <person name="Jeon C.O."/>
            <person name="Chun B.H."/>
        </authorList>
    </citation>
    <scope>NUCLEOTIDE SEQUENCE [LARGE SCALE GENOMIC DNA]</scope>
    <source>
        <strain evidence="7 8">B156</strain>
    </source>
</reference>
<keyword evidence="2" id="KW-0479">Metal-binding</keyword>
<keyword evidence="3" id="KW-0574">Periplasm</keyword>
<reference evidence="7 8" key="2">
    <citation type="submission" date="2020-06" db="EMBL/GenBank/DDBJ databases">
        <title>Ramlibacter rhizophilus sp. nov., isolated from rhizosphere soil of national flower Mugunghwa from South Korea.</title>
        <authorList>
            <person name="Zheng-Fei Y."/>
            <person name="Huan T."/>
        </authorList>
    </citation>
    <scope>NUCLEOTIDE SEQUENCE [LARGE SCALE GENOMIC DNA]</scope>
    <source>
        <strain evidence="7 8">B156</strain>
    </source>
</reference>
<evidence type="ECO:0000313" key="7">
    <source>
        <dbReference type="EMBL" id="NNU45147.1"/>
    </source>
</evidence>